<dbReference type="GO" id="GO:0000723">
    <property type="term" value="P:telomere maintenance"/>
    <property type="evidence" value="ECO:0007669"/>
    <property type="project" value="TreeGrafter"/>
</dbReference>
<organism evidence="7 8">
    <name type="scientific">Asbolus verrucosus</name>
    <name type="common">Desert ironclad beetle</name>
    <dbReference type="NCBI Taxonomy" id="1661398"/>
    <lineage>
        <taxon>Eukaryota</taxon>
        <taxon>Metazoa</taxon>
        <taxon>Ecdysozoa</taxon>
        <taxon>Arthropoda</taxon>
        <taxon>Hexapoda</taxon>
        <taxon>Insecta</taxon>
        <taxon>Pterygota</taxon>
        <taxon>Neoptera</taxon>
        <taxon>Endopterygota</taxon>
        <taxon>Coleoptera</taxon>
        <taxon>Polyphaga</taxon>
        <taxon>Cucujiformia</taxon>
        <taxon>Tenebrionidae</taxon>
        <taxon>Pimeliinae</taxon>
        <taxon>Asbolus</taxon>
    </lineage>
</organism>
<dbReference type="GO" id="GO:0003676">
    <property type="term" value="F:nucleic acid binding"/>
    <property type="evidence" value="ECO:0007669"/>
    <property type="project" value="InterPro"/>
</dbReference>
<dbReference type="InterPro" id="IPR004589">
    <property type="entry name" value="DNA_helicase_ATP-dep_RecQ"/>
</dbReference>
<dbReference type="SUPFAM" id="SSF52540">
    <property type="entry name" value="P-loop containing nucleoside triphosphate hydrolases"/>
    <property type="match status" value="1"/>
</dbReference>
<dbReference type="InterPro" id="IPR027417">
    <property type="entry name" value="P-loop_NTPase"/>
</dbReference>
<dbReference type="FunFam" id="3.40.50.300:FF:001389">
    <property type="entry name" value="ATP-dependent DNA helicase RecQ"/>
    <property type="match status" value="1"/>
</dbReference>
<dbReference type="Pfam" id="PF00270">
    <property type="entry name" value="DEAD"/>
    <property type="match status" value="1"/>
</dbReference>
<keyword evidence="3 5" id="KW-0347">Helicase</keyword>
<dbReference type="GO" id="GO:0005654">
    <property type="term" value="C:nucleoplasm"/>
    <property type="evidence" value="ECO:0007669"/>
    <property type="project" value="TreeGrafter"/>
</dbReference>
<proteinExistence type="inferred from homology"/>
<feature type="domain" description="Helicase ATP-binding" evidence="6">
    <location>
        <begin position="38"/>
        <end position="208"/>
    </location>
</feature>
<dbReference type="GO" id="GO:0005737">
    <property type="term" value="C:cytoplasm"/>
    <property type="evidence" value="ECO:0007669"/>
    <property type="project" value="TreeGrafter"/>
</dbReference>
<dbReference type="EC" id="5.6.2.4" evidence="5"/>
<comment type="caution">
    <text evidence="7">The sequence shown here is derived from an EMBL/GenBank/DDBJ whole genome shotgun (WGS) entry which is preliminary data.</text>
</comment>
<name>A0A482V9Q4_ASBVE</name>
<dbReference type="GO" id="GO:0009378">
    <property type="term" value="F:four-way junction helicase activity"/>
    <property type="evidence" value="ECO:0007669"/>
    <property type="project" value="TreeGrafter"/>
</dbReference>
<dbReference type="NCBIfam" id="TIGR00614">
    <property type="entry name" value="recQ_fam"/>
    <property type="match status" value="1"/>
</dbReference>
<keyword evidence="5" id="KW-0067">ATP-binding</keyword>
<dbReference type="Proteomes" id="UP000292052">
    <property type="component" value="Unassembled WGS sequence"/>
</dbReference>
<evidence type="ECO:0000256" key="4">
    <source>
        <dbReference type="ARBA" id="ARBA00049360"/>
    </source>
</evidence>
<protein>
    <recommendedName>
        <fullName evidence="5">ATP-dependent DNA helicase</fullName>
        <ecNumber evidence="5">5.6.2.4</ecNumber>
    </recommendedName>
</protein>
<reference evidence="7 8" key="1">
    <citation type="submission" date="2017-03" db="EMBL/GenBank/DDBJ databases">
        <title>Genome of the blue death feigning beetle - Asbolus verrucosus.</title>
        <authorList>
            <person name="Rider S.D."/>
        </authorList>
    </citation>
    <scope>NUCLEOTIDE SEQUENCE [LARGE SCALE GENOMIC DNA]</scope>
    <source>
        <strain evidence="7">Butters</strain>
        <tissue evidence="7">Head and leg muscle</tissue>
    </source>
</reference>
<evidence type="ECO:0000256" key="2">
    <source>
        <dbReference type="ARBA" id="ARBA00022801"/>
    </source>
</evidence>
<dbReference type="PANTHER" id="PTHR13710">
    <property type="entry name" value="DNA HELICASE RECQ FAMILY MEMBER"/>
    <property type="match status" value="1"/>
</dbReference>
<dbReference type="GO" id="GO:0016887">
    <property type="term" value="F:ATP hydrolysis activity"/>
    <property type="evidence" value="ECO:0007669"/>
    <property type="project" value="RHEA"/>
</dbReference>
<dbReference type="STRING" id="1661398.A0A482V9Q4"/>
<dbReference type="InterPro" id="IPR014001">
    <property type="entry name" value="Helicase_ATP-bd"/>
</dbReference>
<keyword evidence="5" id="KW-0539">Nucleus</keyword>
<comment type="similarity">
    <text evidence="1 5">Belongs to the helicase family. RecQ subfamily.</text>
</comment>
<evidence type="ECO:0000259" key="6">
    <source>
        <dbReference type="PROSITE" id="PS51192"/>
    </source>
</evidence>
<evidence type="ECO:0000256" key="5">
    <source>
        <dbReference type="RuleBase" id="RU364117"/>
    </source>
</evidence>
<keyword evidence="2 5" id="KW-0378">Hydrolase</keyword>
<dbReference type="GO" id="GO:0005524">
    <property type="term" value="F:ATP binding"/>
    <property type="evidence" value="ECO:0007669"/>
    <property type="project" value="UniProtKB-KW"/>
</dbReference>
<dbReference type="OrthoDB" id="10261556at2759"/>
<dbReference type="PANTHER" id="PTHR13710:SF120">
    <property type="entry name" value="BIFUNCTIONAL 3'-5' EXONUCLEASE_ATP-DEPENDENT HELICASE WRN"/>
    <property type="match status" value="1"/>
</dbReference>
<evidence type="ECO:0000313" key="8">
    <source>
        <dbReference type="Proteomes" id="UP000292052"/>
    </source>
</evidence>
<dbReference type="GO" id="GO:0043138">
    <property type="term" value="F:3'-5' DNA helicase activity"/>
    <property type="evidence" value="ECO:0007669"/>
    <property type="project" value="UniProtKB-EC"/>
</dbReference>
<comment type="catalytic activity">
    <reaction evidence="5">
        <text>Couples ATP hydrolysis with the unwinding of duplex DNA by translocating in the 3'-5' direction.</text>
        <dbReference type="EC" id="5.6.2.4"/>
    </reaction>
</comment>
<dbReference type="EMBL" id="QDEB01124175">
    <property type="protein sequence ID" value="RZB39908.1"/>
    <property type="molecule type" value="Genomic_DNA"/>
</dbReference>
<comment type="subcellular location">
    <subcellularLocation>
        <location evidence="5">Nucleus</location>
    </subcellularLocation>
</comment>
<dbReference type="PROSITE" id="PS51192">
    <property type="entry name" value="HELICASE_ATP_BIND_1"/>
    <property type="match status" value="1"/>
</dbReference>
<sequence>EQASSQKETKGPRPEDLNILSKYFGHKSFRPMQWEILSAIIQDRRDVCAIMCTGYGKSLCFQYPSTFMEGITLVISPLISLMEDQILSLKVSNIPACLLGSAQKSQSKVISEIFNNLYNIVYVTPEFCTGDLGTDVLKRMSRELSVILIAVDEAHCISSWGHDFRYQYRQLGFLHSVFPEVPILAVTATATTKVREDIIQSLNLRNLADLTGKSQPQKEDNLKMIESYLITRLCRRRFILDYFEDKVELKQVQKNCCDNCTKKLYDNRSDQEKYKDIDEKGCYDFTKDSKILLDAVSTLQYGFEVQNQLGYPEVFRNIYYMDLAGTNLKNGGKL</sequence>
<dbReference type="InterPro" id="IPR032284">
    <property type="entry name" value="RecQ_Zn-bd"/>
</dbReference>
<dbReference type="InterPro" id="IPR011545">
    <property type="entry name" value="DEAD/DEAH_box_helicase_dom"/>
</dbReference>
<keyword evidence="8" id="KW-1185">Reference proteome</keyword>
<dbReference type="Gene3D" id="3.40.50.300">
    <property type="entry name" value="P-loop containing nucleotide triphosphate hydrolases"/>
    <property type="match status" value="1"/>
</dbReference>
<dbReference type="SMART" id="SM00487">
    <property type="entry name" value="DEXDc"/>
    <property type="match status" value="1"/>
</dbReference>
<evidence type="ECO:0000256" key="1">
    <source>
        <dbReference type="ARBA" id="ARBA00005446"/>
    </source>
</evidence>
<dbReference type="GO" id="GO:0000724">
    <property type="term" value="P:double-strand break repair via homologous recombination"/>
    <property type="evidence" value="ECO:0007669"/>
    <property type="project" value="TreeGrafter"/>
</dbReference>
<evidence type="ECO:0000313" key="7">
    <source>
        <dbReference type="EMBL" id="RZB39908.1"/>
    </source>
</evidence>
<comment type="catalytic activity">
    <reaction evidence="4 5">
        <text>ATP + H2O = ADP + phosphate + H(+)</text>
        <dbReference type="Rhea" id="RHEA:13065"/>
        <dbReference type="ChEBI" id="CHEBI:15377"/>
        <dbReference type="ChEBI" id="CHEBI:15378"/>
        <dbReference type="ChEBI" id="CHEBI:30616"/>
        <dbReference type="ChEBI" id="CHEBI:43474"/>
        <dbReference type="ChEBI" id="CHEBI:456216"/>
    </reaction>
</comment>
<evidence type="ECO:0000256" key="3">
    <source>
        <dbReference type="ARBA" id="ARBA00022806"/>
    </source>
</evidence>
<feature type="non-terminal residue" evidence="7">
    <location>
        <position position="1"/>
    </location>
</feature>
<dbReference type="GO" id="GO:0005694">
    <property type="term" value="C:chromosome"/>
    <property type="evidence" value="ECO:0007669"/>
    <property type="project" value="TreeGrafter"/>
</dbReference>
<keyword evidence="5" id="KW-0547">Nucleotide-binding</keyword>
<dbReference type="AlphaFoldDB" id="A0A482V9Q4"/>
<gene>
    <name evidence="7" type="ORF">BDFB_010453</name>
</gene>
<dbReference type="Pfam" id="PF16124">
    <property type="entry name" value="RecQ_Zn_bind"/>
    <property type="match status" value="1"/>
</dbReference>
<accession>A0A482V9Q4</accession>